<comment type="caution">
    <text evidence="2">The sequence shown here is derived from an EMBL/GenBank/DDBJ whole genome shotgun (WGS) entry which is preliminary data.</text>
</comment>
<gene>
    <name evidence="2" type="ORF">QYE76_041328</name>
</gene>
<proteinExistence type="predicted"/>
<dbReference type="PANTHER" id="PTHR47150">
    <property type="entry name" value="OS12G0169200 PROTEIN"/>
    <property type="match status" value="1"/>
</dbReference>
<dbReference type="InterPro" id="IPR006912">
    <property type="entry name" value="Harbinger_derived_prot"/>
</dbReference>
<protein>
    <submittedName>
        <fullName evidence="2">Uncharacterized protein</fullName>
    </submittedName>
</protein>
<evidence type="ECO:0000256" key="1">
    <source>
        <dbReference type="SAM" id="MobiDB-lite"/>
    </source>
</evidence>
<name>A0AAD8TCN8_LOLMU</name>
<keyword evidence="3" id="KW-1185">Reference proteome</keyword>
<dbReference type="PANTHER" id="PTHR47150:SF7">
    <property type="entry name" value="NUCLEASE"/>
    <property type="match status" value="1"/>
</dbReference>
<reference evidence="2" key="1">
    <citation type="submission" date="2023-07" db="EMBL/GenBank/DDBJ databases">
        <title>A chromosome-level genome assembly of Lolium multiflorum.</title>
        <authorList>
            <person name="Chen Y."/>
            <person name="Copetti D."/>
            <person name="Kolliker R."/>
            <person name="Studer B."/>
        </authorList>
    </citation>
    <scope>NUCLEOTIDE SEQUENCE</scope>
    <source>
        <strain evidence="2">02402/16</strain>
        <tissue evidence="2">Leaf</tissue>
    </source>
</reference>
<organism evidence="2 3">
    <name type="scientific">Lolium multiflorum</name>
    <name type="common">Italian ryegrass</name>
    <name type="synonym">Lolium perenne subsp. multiflorum</name>
    <dbReference type="NCBI Taxonomy" id="4521"/>
    <lineage>
        <taxon>Eukaryota</taxon>
        <taxon>Viridiplantae</taxon>
        <taxon>Streptophyta</taxon>
        <taxon>Embryophyta</taxon>
        <taxon>Tracheophyta</taxon>
        <taxon>Spermatophyta</taxon>
        <taxon>Magnoliopsida</taxon>
        <taxon>Liliopsida</taxon>
        <taxon>Poales</taxon>
        <taxon>Poaceae</taxon>
        <taxon>BOP clade</taxon>
        <taxon>Pooideae</taxon>
        <taxon>Poodae</taxon>
        <taxon>Poeae</taxon>
        <taxon>Poeae Chloroplast Group 2 (Poeae type)</taxon>
        <taxon>Loliodinae</taxon>
        <taxon>Loliinae</taxon>
        <taxon>Lolium</taxon>
    </lineage>
</organism>
<dbReference type="EMBL" id="JAUUTY010000002">
    <property type="protein sequence ID" value="KAK1680480.1"/>
    <property type="molecule type" value="Genomic_DNA"/>
</dbReference>
<dbReference type="AlphaFoldDB" id="A0AAD8TCN8"/>
<feature type="compositionally biased region" description="Acidic residues" evidence="1">
    <location>
        <begin position="108"/>
        <end position="128"/>
    </location>
</feature>
<evidence type="ECO:0000313" key="3">
    <source>
        <dbReference type="Proteomes" id="UP001231189"/>
    </source>
</evidence>
<evidence type="ECO:0000313" key="2">
    <source>
        <dbReference type="EMBL" id="KAK1680480.1"/>
    </source>
</evidence>
<sequence>MLGSIDCMHWEWKNCPFGWQGAYNGYYEGCTVILEAVASHDTWIWHSFFGMARSHNDINVLQRSPVFDRLAYDQSPHVDFEINGHHYNKGYYLSDAVTRCGGDGGVDGGDDDDDDDGDDVPLDDDGDGVDFSGGNFPRIPARRRAFLWCSPPQRRP</sequence>
<dbReference type="Proteomes" id="UP001231189">
    <property type="component" value="Unassembled WGS sequence"/>
</dbReference>
<dbReference type="Pfam" id="PF04827">
    <property type="entry name" value="Plant_tran"/>
    <property type="match status" value="1"/>
</dbReference>
<feature type="region of interest" description="Disordered" evidence="1">
    <location>
        <begin position="103"/>
        <end position="138"/>
    </location>
</feature>
<accession>A0AAD8TCN8</accession>